<protein>
    <submittedName>
        <fullName evidence="4">Tyrosine-type recombinase/integrase</fullName>
    </submittedName>
</protein>
<organism evidence="4 5">
    <name type="scientific">Ferranicluibacter rubi</name>
    <dbReference type="NCBI Taxonomy" id="2715133"/>
    <lineage>
        <taxon>Bacteria</taxon>
        <taxon>Pseudomonadati</taxon>
        <taxon>Pseudomonadota</taxon>
        <taxon>Alphaproteobacteria</taxon>
        <taxon>Hyphomicrobiales</taxon>
        <taxon>Rhizobiaceae</taxon>
        <taxon>Ferranicluibacter</taxon>
    </lineage>
</organism>
<keyword evidence="5" id="KW-1185">Reference proteome</keyword>
<feature type="region of interest" description="Disordered" evidence="2">
    <location>
        <begin position="221"/>
        <end position="258"/>
    </location>
</feature>
<sequence length="688" mass="77686">MTVRHHVENLIRRGNIFYWRPRIPRSFLLCPAGSRLSLSLQASDHRKAHMMARRLNTLLADLKVGSMAGTTTKDQLARLCAAERDQMMDHLEGIAFAARRRGRPHDITDVEMDLENGWAYRLLENFGPHTLLTLDDGCPGRALLDRNGIPDAHIANIKADYASARSQFLHKGHENRLRAIMKEFEIPDSALNQERTAMNIFRGRADALMATDERYPLADKNLSELTGGSPPRETADQSSDQPHQTKASASSADSEAVPFRLTHTAPDLTLLSTPPEEELRNVDFGEVARSTLVDLPISAFTQECENLVKNKKDEWEAATANDARALVRIFTGVLQEHDVAHSGQITQYHIGRLRQHFNDIPTRWGQSSQLRALSTADLRKQGLQMRADAEASGAKSPVGLSAQTIRKHFANLQTFLQHLRGNGFNILDWTFEGVRPKKPKPGSIRTQQYKPTPADIKPIFSAPIFTGCAGWEEREKSGDVVYHDSLFYMPLLFVYLGARRKELAGLGVNDVYETENGWVVDVRANELRRIKTIQSHRLLPLPDELIRLNFLQYRTEIKKLGYDALFPDLFSHLTENDPGDRFYDQFIPVMQQSLGEALWQRSLHALRHGLSNSLKQRGVPPAIIDDLSGRLSDGETNNRYTDVAGISLMRDALAKFPIITDDIQPRDINLLPWVRKKQPPPWARPGRK</sequence>
<dbReference type="SUPFAM" id="SSF56349">
    <property type="entry name" value="DNA breaking-rejoining enzymes"/>
    <property type="match status" value="1"/>
</dbReference>
<dbReference type="Gene3D" id="1.10.443.10">
    <property type="entry name" value="Intergrase catalytic core"/>
    <property type="match status" value="1"/>
</dbReference>
<dbReference type="PROSITE" id="PS51898">
    <property type="entry name" value="TYR_RECOMBINASE"/>
    <property type="match status" value="1"/>
</dbReference>
<accession>A0AA43ZAE6</accession>
<dbReference type="GO" id="GO:0006310">
    <property type="term" value="P:DNA recombination"/>
    <property type="evidence" value="ECO:0007669"/>
    <property type="project" value="UniProtKB-KW"/>
</dbReference>
<name>A0AA43ZAE6_9HYPH</name>
<dbReference type="InterPro" id="IPR011010">
    <property type="entry name" value="DNA_brk_join_enz"/>
</dbReference>
<evidence type="ECO:0000259" key="3">
    <source>
        <dbReference type="PROSITE" id="PS51898"/>
    </source>
</evidence>
<gene>
    <name evidence="4" type="ORF">G8E10_00365</name>
</gene>
<dbReference type="Proteomes" id="UP001155840">
    <property type="component" value="Unassembled WGS sequence"/>
</dbReference>
<dbReference type="AlphaFoldDB" id="A0AA43ZAE6"/>
<feature type="compositionally biased region" description="Polar residues" evidence="2">
    <location>
        <begin position="236"/>
        <end position="253"/>
    </location>
</feature>
<evidence type="ECO:0000256" key="1">
    <source>
        <dbReference type="ARBA" id="ARBA00023172"/>
    </source>
</evidence>
<dbReference type="InterPro" id="IPR002104">
    <property type="entry name" value="Integrase_catalytic"/>
</dbReference>
<keyword evidence="1" id="KW-0233">DNA recombination</keyword>
<proteinExistence type="predicted"/>
<feature type="domain" description="Tyr recombinase" evidence="3">
    <location>
        <begin position="464"/>
        <end position="654"/>
    </location>
</feature>
<evidence type="ECO:0000313" key="4">
    <source>
        <dbReference type="EMBL" id="NHT74203.1"/>
    </source>
</evidence>
<dbReference type="GO" id="GO:0015074">
    <property type="term" value="P:DNA integration"/>
    <property type="evidence" value="ECO:0007669"/>
    <property type="project" value="InterPro"/>
</dbReference>
<reference evidence="4" key="1">
    <citation type="submission" date="2020-03" db="EMBL/GenBank/DDBJ databases">
        <title>Ferranicluibacter endophyticum gen. nov., sp. nov., a new genus isolated from Rubus ulmifolius Schott. stem.</title>
        <authorList>
            <person name="Roca-Couso R."/>
            <person name="Flores-Felix J.D."/>
            <person name="Igual J.M."/>
            <person name="Rivas R."/>
        </authorList>
    </citation>
    <scope>NUCLEOTIDE SEQUENCE</scope>
    <source>
        <strain evidence="4">CRRU44</strain>
    </source>
</reference>
<evidence type="ECO:0000256" key="2">
    <source>
        <dbReference type="SAM" id="MobiDB-lite"/>
    </source>
</evidence>
<dbReference type="InterPro" id="IPR013762">
    <property type="entry name" value="Integrase-like_cat_sf"/>
</dbReference>
<dbReference type="EMBL" id="JAANCM010000001">
    <property type="protein sequence ID" value="NHT74203.1"/>
    <property type="molecule type" value="Genomic_DNA"/>
</dbReference>
<dbReference type="GO" id="GO:0003677">
    <property type="term" value="F:DNA binding"/>
    <property type="evidence" value="ECO:0007669"/>
    <property type="project" value="InterPro"/>
</dbReference>
<comment type="caution">
    <text evidence="4">The sequence shown here is derived from an EMBL/GenBank/DDBJ whole genome shotgun (WGS) entry which is preliminary data.</text>
</comment>
<evidence type="ECO:0000313" key="5">
    <source>
        <dbReference type="Proteomes" id="UP001155840"/>
    </source>
</evidence>